<evidence type="ECO:0000313" key="1">
    <source>
        <dbReference type="EMBL" id="SCL24208.1"/>
    </source>
</evidence>
<dbReference type="AlphaFoldDB" id="A0A1C6S3Y9"/>
<dbReference type="RefSeq" id="WP_342672832.1">
    <property type="nucleotide sequence ID" value="NZ_FMHW01000002.1"/>
</dbReference>
<organism evidence="1 2">
    <name type="scientific">Micromonospora pallida</name>
    <dbReference type="NCBI Taxonomy" id="145854"/>
    <lineage>
        <taxon>Bacteria</taxon>
        <taxon>Bacillati</taxon>
        <taxon>Actinomycetota</taxon>
        <taxon>Actinomycetes</taxon>
        <taxon>Micromonosporales</taxon>
        <taxon>Micromonosporaceae</taxon>
        <taxon>Micromonospora</taxon>
    </lineage>
</organism>
<accession>A0A1C6S3Y9</accession>
<sequence length="257" mass="27103">MTMPTAIDVPDLLAGATVDGADQPLLTYYDDATGERTALSAVQLGGWAARTAGLLRAGCGLGPGSRAAVLLPPHWQTAAVLLGCWAAGVAVSFRGRATAGLAALGPGVDEPLDASFVARHRVDDWLDNPPEATHRFVLGLGPAGAPTAEPPTGYLDFLTEARRYPDSLPPYAVVRQSDPASVDGTSYRQWGELARELADLRGLRRGDRVLVDVAEHDEPVTWLLAPLAVGASLVVCANLDPDRVDDRIAAEQVTRLL</sequence>
<evidence type="ECO:0000313" key="2">
    <source>
        <dbReference type="Proteomes" id="UP000198959"/>
    </source>
</evidence>
<dbReference type="Proteomes" id="UP000198959">
    <property type="component" value="Unassembled WGS sequence"/>
</dbReference>
<dbReference type="NCBIfam" id="TIGR03089">
    <property type="entry name" value="TIGR03089 family protein"/>
    <property type="match status" value="1"/>
</dbReference>
<protein>
    <submittedName>
        <fullName evidence="1">TIGR03089 family protein</fullName>
    </submittedName>
</protein>
<dbReference type="EMBL" id="FMHW01000002">
    <property type="protein sequence ID" value="SCL24208.1"/>
    <property type="molecule type" value="Genomic_DNA"/>
</dbReference>
<gene>
    <name evidence="1" type="ORF">GA0074692_1723</name>
</gene>
<dbReference type="InterPro" id="IPR042099">
    <property type="entry name" value="ANL_N_sf"/>
</dbReference>
<dbReference type="STRING" id="145854.GA0074692_1723"/>
<proteinExistence type="predicted"/>
<dbReference type="Gene3D" id="3.40.50.12780">
    <property type="entry name" value="N-terminal domain of ligase-like"/>
    <property type="match status" value="1"/>
</dbReference>
<dbReference type="InterPro" id="IPR017523">
    <property type="entry name" value="Rv3268"/>
</dbReference>
<dbReference type="SUPFAM" id="SSF56801">
    <property type="entry name" value="Acetyl-CoA synthetase-like"/>
    <property type="match status" value="1"/>
</dbReference>
<keyword evidence="2" id="KW-1185">Reference proteome</keyword>
<name>A0A1C6S3Y9_9ACTN</name>
<reference evidence="2" key="1">
    <citation type="submission" date="2016-06" db="EMBL/GenBank/DDBJ databases">
        <authorList>
            <person name="Varghese N."/>
            <person name="Submissions Spin"/>
        </authorList>
    </citation>
    <scope>NUCLEOTIDE SEQUENCE [LARGE SCALE GENOMIC DNA]</scope>
    <source>
        <strain evidence="2">DSM 43817</strain>
    </source>
</reference>